<accession>A0A6J4RSD6</accession>
<dbReference type="EMBL" id="CADCVP010000038">
    <property type="protein sequence ID" value="CAA9473875.1"/>
    <property type="molecule type" value="Genomic_DNA"/>
</dbReference>
<organism evidence="1">
    <name type="scientific">uncultured Solirubrobacteraceae bacterium</name>
    <dbReference type="NCBI Taxonomy" id="1162706"/>
    <lineage>
        <taxon>Bacteria</taxon>
        <taxon>Bacillati</taxon>
        <taxon>Actinomycetota</taxon>
        <taxon>Thermoleophilia</taxon>
        <taxon>Solirubrobacterales</taxon>
        <taxon>Solirubrobacteraceae</taxon>
        <taxon>environmental samples</taxon>
    </lineage>
</organism>
<dbReference type="Pfam" id="PF20104">
    <property type="entry name" value="DUF6494"/>
    <property type="match status" value="1"/>
</dbReference>
<dbReference type="AlphaFoldDB" id="A0A6J4RSD6"/>
<name>A0A6J4RSD6_9ACTN</name>
<evidence type="ECO:0000313" key="1">
    <source>
        <dbReference type="EMBL" id="CAA9473875.1"/>
    </source>
</evidence>
<sequence>MSTRKFLKKVGVTTQRSIETAVRERIANGQLSGDETLEVEAVVTVRGLGEPIVVPGSITLD</sequence>
<reference evidence="1" key="1">
    <citation type="submission" date="2020-02" db="EMBL/GenBank/DDBJ databases">
        <authorList>
            <person name="Meier V. D."/>
        </authorList>
    </citation>
    <scope>NUCLEOTIDE SEQUENCE</scope>
    <source>
        <strain evidence="1">AVDCRST_MAG69</strain>
    </source>
</reference>
<dbReference type="InterPro" id="IPR045471">
    <property type="entry name" value="DUF6494"/>
</dbReference>
<proteinExistence type="predicted"/>
<gene>
    <name evidence="1" type="ORF">AVDCRST_MAG69-281</name>
</gene>
<protein>
    <submittedName>
        <fullName evidence="1">Uncharacterized protein</fullName>
    </submittedName>
</protein>